<dbReference type="EMBL" id="NDYN01000002">
    <property type="protein sequence ID" value="OUT08558.1"/>
    <property type="molecule type" value="Genomic_DNA"/>
</dbReference>
<feature type="transmembrane region" description="Helical" evidence="1">
    <location>
        <begin position="293"/>
        <end position="311"/>
    </location>
</feature>
<evidence type="ECO:0000313" key="3">
    <source>
        <dbReference type="EMBL" id="OUT08558.1"/>
    </source>
</evidence>
<feature type="transmembrane region" description="Helical" evidence="1">
    <location>
        <begin position="263"/>
        <end position="281"/>
    </location>
</feature>
<feature type="transmembrane region" description="Helical" evidence="1">
    <location>
        <begin position="46"/>
        <end position="68"/>
    </location>
</feature>
<evidence type="ECO:0000259" key="2">
    <source>
        <dbReference type="Pfam" id="PF01757"/>
    </source>
</evidence>
<feature type="transmembrane region" description="Helical" evidence="1">
    <location>
        <begin position="232"/>
        <end position="251"/>
    </location>
</feature>
<dbReference type="PANTHER" id="PTHR23028">
    <property type="entry name" value="ACETYLTRANSFERASE"/>
    <property type="match status" value="1"/>
</dbReference>
<feature type="transmembrane region" description="Helical" evidence="1">
    <location>
        <begin position="162"/>
        <end position="179"/>
    </location>
</feature>
<keyword evidence="1" id="KW-0472">Membrane</keyword>
<dbReference type="InterPro" id="IPR050879">
    <property type="entry name" value="Acyltransferase_3"/>
</dbReference>
<organism evidence="3 4">
    <name type="scientific">Campylobacter concisus</name>
    <dbReference type="NCBI Taxonomy" id="199"/>
    <lineage>
        <taxon>Bacteria</taxon>
        <taxon>Pseudomonadati</taxon>
        <taxon>Campylobacterota</taxon>
        <taxon>Epsilonproteobacteria</taxon>
        <taxon>Campylobacterales</taxon>
        <taxon>Campylobacteraceae</taxon>
        <taxon>Campylobacter</taxon>
    </lineage>
</organism>
<proteinExistence type="predicted"/>
<keyword evidence="1" id="KW-0812">Transmembrane</keyword>
<dbReference type="InterPro" id="IPR002656">
    <property type="entry name" value="Acyl_transf_3_dom"/>
</dbReference>
<dbReference type="GO" id="GO:0016747">
    <property type="term" value="F:acyltransferase activity, transferring groups other than amino-acyl groups"/>
    <property type="evidence" value="ECO:0007669"/>
    <property type="project" value="InterPro"/>
</dbReference>
<feature type="transmembrane region" description="Helical" evidence="1">
    <location>
        <begin position="133"/>
        <end position="153"/>
    </location>
</feature>
<evidence type="ECO:0000256" key="1">
    <source>
        <dbReference type="SAM" id="Phobius"/>
    </source>
</evidence>
<accession>A0A1Y5MJ04</accession>
<reference evidence="3 4" key="1">
    <citation type="submission" date="2017-04" db="EMBL/GenBank/DDBJ databases">
        <title>Complete genome of Campylobacter concisus ATCC 33237T and draft genomes for an additional eight well characterized C. concisus strains.</title>
        <authorList>
            <person name="Cornelius A.J."/>
            <person name="Miller W.G."/>
            <person name="Lastovica A.J."/>
            <person name="On S.L."/>
            <person name="French N.P."/>
            <person name="Vandenberg O."/>
            <person name="Biggs P.J."/>
        </authorList>
    </citation>
    <scope>NUCLEOTIDE SEQUENCE [LARGE SCALE GENOMIC DNA]</scope>
    <source>
        <strain evidence="3 4">CCUG 19995</strain>
    </source>
</reference>
<protein>
    <recommendedName>
        <fullName evidence="2">Acyltransferase 3 domain-containing protein</fullName>
    </recommendedName>
</protein>
<sequence length="320" mass="37664">MNRNLSFDTMRGMAILFVLAAHFLTNSVVFDDYSTTMLGNTSLNFSFFGNTGVILFFYLSGYLIYASIDRGKNIAFFLYKRLLRIYPPYLFSIAIVLIMPIFFNFYPVYGMRDIFANIFFIKDFLNAPYMNNVYWSLLVEVRFYFIIFVFFLLSRHFKFLKIEYLLLLLLLVNYTKLFFTGSGSWFVTWLLLFFIGILFYKYVTNKIKIGVLIVCYFVILVSVYVFRDLSSFLSAVACTIIFAFCFYFNCTNRVLIFFGNISYSLYLVHAPIGYSLFYFITKNFTEDFVALKITFVTSISILIAMFSYKFIESIYFKGVK</sequence>
<dbReference type="Pfam" id="PF01757">
    <property type="entry name" value="Acyl_transf_3"/>
    <property type="match status" value="1"/>
</dbReference>
<comment type="caution">
    <text evidence="3">The sequence shown here is derived from an EMBL/GenBank/DDBJ whole genome shotgun (WGS) entry which is preliminary data.</text>
</comment>
<feature type="transmembrane region" description="Helical" evidence="1">
    <location>
        <begin position="185"/>
        <end position="202"/>
    </location>
</feature>
<dbReference type="Proteomes" id="UP000196317">
    <property type="component" value="Unassembled WGS sequence"/>
</dbReference>
<dbReference type="AlphaFoldDB" id="A0A1Y5MJ04"/>
<feature type="transmembrane region" description="Helical" evidence="1">
    <location>
        <begin position="89"/>
        <end position="109"/>
    </location>
</feature>
<feature type="domain" description="Acyltransferase 3" evidence="2">
    <location>
        <begin position="5"/>
        <end position="303"/>
    </location>
</feature>
<gene>
    <name evidence="3" type="ORF">B9N65_03570</name>
</gene>
<dbReference type="GO" id="GO:0000271">
    <property type="term" value="P:polysaccharide biosynthetic process"/>
    <property type="evidence" value="ECO:0007669"/>
    <property type="project" value="TreeGrafter"/>
</dbReference>
<dbReference type="GO" id="GO:0016020">
    <property type="term" value="C:membrane"/>
    <property type="evidence" value="ECO:0007669"/>
    <property type="project" value="TreeGrafter"/>
</dbReference>
<dbReference type="PANTHER" id="PTHR23028:SF131">
    <property type="entry name" value="BLR2367 PROTEIN"/>
    <property type="match status" value="1"/>
</dbReference>
<dbReference type="RefSeq" id="WP_087582834.1">
    <property type="nucleotide sequence ID" value="NZ_NDYN01000002.1"/>
</dbReference>
<name>A0A1Y5MJ04_9BACT</name>
<feature type="transmembrane region" description="Helical" evidence="1">
    <location>
        <begin position="209"/>
        <end position="226"/>
    </location>
</feature>
<evidence type="ECO:0000313" key="4">
    <source>
        <dbReference type="Proteomes" id="UP000196317"/>
    </source>
</evidence>
<keyword evidence="1" id="KW-1133">Transmembrane helix</keyword>